<reference evidence="1 2" key="1">
    <citation type="submission" date="2024-02" db="EMBL/GenBank/DDBJ databases">
        <title>complete genome of Flavobacterium ginsenosidimutans Str. YTB16.</title>
        <authorList>
            <person name="Wang Q."/>
        </authorList>
    </citation>
    <scope>NUCLEOTIDE SEQUENCE [LARGE SCALE GENOMIC DNA]</scope>
    <source>
        <strain evidence="1 2">YTB16</strain>
    </source>
</reference>
<gene>
    <name evidence="1" type="ORF">V6624_18875</name>
</gene>
<evidence type="ECO:0000313" key="2">
    <source>
        <dbReference type="Proteomes" id="UP001447857"/>
    </source>
</evidence>
<dbReference type="EMBL" id="CP147988">
    <property type="protein sequence ID" value="WXK49086.1"/>
    <property type="molecule type" value="Genomic_DNA"/>
</dbReference>
<name>A0ABZ2QBX2_9FLAO</name>
<dbReference type="Proteomes" id="UP001447857">
    <property type="component" value="Chromosome"/>
</dbReference>
<protein>
    <submittedName>
        <fullName evidence="1">Plasmid mobilization relaxosome protein MobC</fullName>
    </submittedName>
</protein>
<dbReference type="RefSeq" id="WP_338839782.1">
    <property type="nucleotide sequence ID" value="NZ_CP147988.1"/>
</dbReference>
<organism evidence="1 2">
    <name type="scientific">Flavobacterium ginsenosidimutans</name>
    <dbReference type="NCBI Taxonomy" id="687844"/>
    <lineage>
        <taxon>Bacteria</taxon>
        <taxon>Pseudomonadati</taxon>
        <taxon>Bacteroidota</taxon>
        <taxon>Flavobacteriia</taxon>
        <taxon>Flavobacteriales</taxon>
        <taxon>Flavobacteriaceae</taxon>
        <taxon>Flavobacterium</taxon>
    </lineage>
</organism>
<proteinExistence type="predicted"/>
<dbReference type="InterPro" id="IPR053842">
    <property type="entry name" value="NikA-like"/>
</dbReference>
<keyword evidence="2" id="KW-1185">Reference proteome</keyword>
<evidence type="ECO:0000313" key="1">
    <source>
        <dbReference type="EMBL" id="WXK49086.1"/>
    </source>
</evidence>
<accession>A0ABZ2QBX2</accession>
<sequence length="135" mass="16084">MEEKKMKKEILNRTRIAAVRFTAVEYEALERRFKATTCRQMSEYLRKCLLNRPVTVKHRDASLDEFMLEFIRLRKELSALGNNFNQSVKKLHTLQQIPEFRQWILETGLQRDRLLFQVSQIQNLAAKISGKWLQS</sequence>
<dbReference type="Pfam" id="PF21983">
    <property type="entry name" value="NikA-like"/>
    <property type="match status" value="1"/>
</dbReference>